<dbReference type="RefSeq" id="WP_185244355.1">
    <property type="nucleotide sequence ID" value="NZ_AP023213.1"/>
</dbReference>
<comment type="catalytic activity">
    <reaction evidence="3 4 5">
        <text>an acyl phosphate + H2O = a carboxylate + phosphate + H(+)</text>
        <dbReference type="Rhea" id="RHEA:14965"/>
        <dbReference type="ChEBI" id="CHEBI:15377"/>
        <dbReference type="ChEBI" id="CHEBI:15378"/>
        <dbReference type="ChEBI" id="CHEBI:29067"/>
        <dbReference type="ChEBI" id="CHEBI:43474"/>
        <dbReference type="ChEBI" id="CHEBI:59918"/>
        <dbReference type="EC" id="3.6.1.7"/>
    </reaction>
</comment>
<dbReference type="InterPro" id="IPR017968">
    <property type="entry name" value="Acylphosphatase_CS"/>
</dbReference>
<feature type="domain" description="Acylphosphatase-like" evidence="7">
    <location>
        <begin position="4"/>
        <end position="91"/>
    </location>
</feature>
<dbReference type="EC" id="3.6.1.7" evidence="2 4"/>
<dbReference type="PANTHER" id="PTHR47268">
    <property type="entry name" value="ACYLPHOSPHATASE"/>
    <property type="match status" value="1"/>
</dbReference>
<protein>
    <recommendedName>
        <fullName evidence="2 4">Acylphosphatase</fullName>
        <ecNumber evidence="2 4">3.6.1.7</ecNumber>
    </recommendedName>
</protein>
<accession>A0A6S6M377</accession>
<dbReference type="EMBL" id="AP023213">
    <property type="protein sequence ID" value="BCG46074.1"/>
    <property type="molecule type" value="Genomic_DNA"/>
</dbReference>
<keyword evidence="4 5" id="KW-0378">Hydrolase</keyword>
<evidence type="ECO:0000256" key="1">
    <source>
        <dbReference type="ARBA" id="ARBA00005614"/>
    </source>
</evidence>
<evidence type="ECO:0000256" key="4">
    <source>
        <dbReference type="PROSITE-ProRule" id="PRU00520"/>
    </source>
</evidence>
<dbReference type="PANTHER" id="PTHR47268:SF4">
    <property type="entry name" value="ACYLPHOSPHATASE"/>
    <property type="match status" value="1"/>
</dbReference>
<dbReference type="InterPro" id="IPR001792">
    <property type="entry name" value="Acylphosphatase-like_dom"/>
</dbReference>
<dbReference type="PROSITE" id="PS00151">
    <property type="entry name" value="ACYLPHOSPHATASE_2"/>
    <property type="match status" value="1"/>
</dbReference>
<dbReference type="SUPFAM" id="SSF54975">
    <property type="entry name" value="Acylphosphatase/BLUF domain-like"/>
    <property type="match status" value="1"/>
</dbReference>
<reference evidence="8 9" key="1">
    <citation type="submission" date="2020-06" db="EMBL/GenBank/DDBJ databases">
        <title>Interaction of electrochemicaly active bacteria, Geobacter bremensis R4 on different carbon anode.</title>
        <authorList>
            <person name="Meng L."/>
            <person name="Yoshida N."/>
        </authorList>
    </citation>
    <scope>NUCLEOTIDE SEQUENCE [LARGE SCALE GENOMIC DNA]</scope>
    <source>
        <strain evidence="8 9">R4</strain>
    </source>
</reference>
<dbReference type="Proteomes" id="UP000515472">
    <property type="component" value="Chromosome"/>
</dbReference>
<proteinExistence type="inferred from homology"/>
<name>A0A6S6M377_9BACT</name>
<dbReference type="Pfam" id="PF00708">
    <property type="entry name" value="Acylphosphatase"/>
    <property type="match status" value="1"/>
</dbReference>
<comment type="similarity">
    <text evidence="1 6">Belongs to the acylphosphatase family.</text>
</comment>
<dbReference type="GO" id="GO:0003998">
    <property type="term" value="F:acylphosphatase activity"/>
    <property type="evidence" value="ECO:0007669"/>
    <property type="project" value="UniProtKB-EC"/>
</dbReference>
<dbReference type="AlphaFoldDB" id="A0A6S6M377"/>
<feature type="active site" evidence="4">
    <location>
        <position position="19"/>
    </location>
</feature>
<keyword evidence="9" id="KW-1185">Reference proteome</keyword>
<evidence type="ECO:0000256" key="5">
    <source>
        <dbReference type="RuleBase" id="RU000553"/>
    </source>
</evidence>
<evidence type="ECO:0000256" key="3">
    <source>
        <dbReference type="ARBA" id="ARBA00047645"/>
    </source>
</evidence>
<dbReference type="PROSITE" id="PS00150">
    <property type="entry name" value="ACYLPHOSPHATASE_1"/>
    <property type="match status" value="1"/>
</dbReference>
<evidence type="ECO:0000259" key="7">
    <source>
        <dbReference type="PROSITE" id="PS51160"/>
    </source>
</evidence>
<evidence type="ECO:0000313" key="8">
    <source>
        <dbReference type="EMBL" id="BCG46074.1"/>
    </source>
</evidence>
<dbReference type="NCBIfam" id="NF011011">
    <property type="entry name" value="PRK14438.1"/>
    <property type="match status" value="1"/>
</dbReference>
<dbReference type="KEGG" id="gbn:GEOBRER4_08240"/>
<dbReference type="Gene3D" id="3.30.70.100">
    <property type="match status" value="1"/>
</dbReference>
<gene>
    <name evidence="8" type="ORF">GEOBRER4_n0855</name>
</gene>
<dbReference type="PROSITE" id="PS51160">
    <property type="entry name" value="ACYLPHOSPHATASE_3"/>
    <property type="match status" value="1"/>
</dbReference>
<feature type="active site" evidence="4">
    <location>
        <position position="37"/>
    </location>
</feature>
<dbReference type="InterPro" id="IPR036046">
    <property type="entry name" value="Acylphosphatase-like_dom_sf"/>
</dbReference>
<sequence>MKTRSTVIVRGRVQGVSFRYHTMRAATRHRVSGWVANLSDGSVKACFEGESDDVEAMVEWCRRGPELARVDELSEQKGEYSGEFTGFEIRGGDE</sequence>
<evidence type="ECO:0000313" key="9">
    <source>
        <dbReference type="Proteomes" id="UP000515472"/>
    </source>
</evidence>
<evidence type="ECO:0000256" key="6">
    <source>
        <dbReference type="RuleBase" id="RU004168"/>
    </source>
</evidence>
<evidence type="ECO:0000256" key="2">
    <source>
        <dbReference type="ARBA" id="ARBA00012150"/>
    </source>
</evidence>
<dbReference type="InterPro" id="IPR020456">
    <property type="entry name" value="Acylphosphatase"/>
</dbReference>
<organism evidence="8 9">
    <name type="scientific">Citrifermentans bremense</name>
    <dbReference type="NCBI Taxonomy" id="60035"/>
    <lineage>
        <taxon>Bacteria</taxon>
        <taxon>Pseudomonadati</taxon>
        <taxon>Thermodesulfobacteriota</taxon>
        <taxon>Desulfuromonadia</taxon>
        <taxon>Geobacterales</taxon>
        <taxon>Geobacteraceae</taxon>
        <taxon>Citrifermentans</taxon>
    </lineage>
</organism>